<evidence type="ECO:0000256" key="3">
    <source>
        <dbReference type="ARBA" id="ARBA00022989"/>
    </source>
</evidence>
<evidence type="ECO:0000256" key="1">
    <source>
        <dbReference type="ARBA" id="ARBA00004127"/>
    </source>
</evidence>
<evidence type="ECO:0000256" key="5">
    <source>
        <dbReference type="SAM" id="Phobius"/>
    </source>
</evidence>
<sequence>MNPLRPTPKLTEIPTLIRTAPAMFRDLLARRYRPWPASTLVGGLLGFLYLINPLDLIPEALPVVGIVDDTLVLGVFLAFLSRDVKKYVLWKSSSENTNSPTQKT</sequence>
<proteinExistence type="predicted"/>
<dbReference type="AlphaFoldDB" id="A0A0R2X6I6"/>
<keyword evidence="2 5" id="KW-0812">Transmembrane</keyword>
<feature type="domain" description="DUF1232" evidence="6">
    <location>
        <begin position="44"/>
        <end position="73"/>
    </location>
</feature>
<feature type="transmembrane region" description="Helical" evidence="5">
    <location>
        <begin position="35"/>
        <end position="54"/>
    </location>
</feature>
<evidence type="ECO:0000256" key="2">
    <source>
        <dbReference type="ARBA" id="ARBA00022692"/>
    </source>
</evidence>
<organism evidence="7 8">
    <name type="scientific">Verrucomicrobia subdivision 6 bacterium BACL9 MAG-120820-bin42</name>
    <dbReference type="NCBI Taxonomy" id="1655634"/>
    <lineage>
        <taxon>Bacteria</taxon>
        <taxon>Pseudomonadati</taxon>
        <taxon>Verrucomicrobiota</taxon>
        <taxon>Verrucomicrobiia</taxon>
        <taxon>Verrucomicrobiales</taxon>
        <taxon>Verrucomicrobia subdivision 6</taxon>
    </lineage>
</organism>
<evidence type="ECO:0000259" key="6">
    <source>
        <dbReference type="Pfam" id="PF06803"/>
    </source>
</evidence>
<evidence type="ECO:0000313" key="7">
    <source>
        <dbReference type="EMBL" id="KRP31554.1"/>
    </source>
</evidence>
<name>A0A0R2X6I6_9BACT</name>
<dbReference type="GO" id="GO:0012505">
    <property type="term" value="C:endomembrane system"/>
    <property type="evidence" value="ECO:0007669"/>
    <property type="project" value="UniProtKB-SubCell"/>
</dbReference>
<feature type="transmembrane region" description="Helical" evidence="5">
    <location>
        <begin position="60"/>
        <end position="80"/>
    </location>
</feature>
<comment type="caution">
    <text evidence="7">The sequence shown here is derived from an EMBL/GenBank/DDBJ whole genome shotgun (WGS) entry which is preliminary data.</text>
</comment>
<protein>
    <recommendedName>
        <fullName evidence="6">DUF1232 domain-containing protein</fullName>
    </recommendedName>
</protein>
<keyword evidence="3 5" id="KW-1133">Transmembrane helix</keyword>
<gene>
    <name evidence="7" type="ORF">ABS32_06935</name>
</gene>
<dbReference type="InterPro" id="IPR010652">
    <property type="entry name" value="DUF1232"/>
</dbReference>
<keyword evidence="4 5" id="KW-0472">Membrane</keyword>
<evidence type="ECO:0000256" key="4">
    <source>
        <dbReference type="ARBA" id="ARBA00023136"/>
    </source>
</evidence>
<comment type="subcellular location">
    <subcellularLocation>
        <location evidence="1">Endomembrane system</location>
        <topology evidence="1">Multi-pass membrane protein</topology>
    </subcellularLocation>
</comment>
<dbReference type="EMBL" id="LIDM01000317">
    <property type="protein sequence ID" value="KRP31554.1"/>
    <property type="molecule type" value="Genomic_DNA"/>
</dbReference>
<evidence type="ECO:0000313" key="8">
    <source>
        <dbReference type="Proteomes" id="UP000051557"/>
    </source>
</evidence>
<dbReference type="Pfam" id="PF06803">
    <property type="entry name" value="DUF1232"/>
    <property type="match status" value="1"/>
</dbReference>
<accession>A0A0R2X6I6</accession>
<dbReference type="Proteomes" id="UP000051557">
    <property type="component" value="Unassembled WGS sequence"/>
</dbReference>
<reference evidence="7 8" key="1">
    <citation type="submission" date="2015-10" db="EMBL/GenBank/DDBJ databases">
        <title>Metagenome-Assembled Genomes uncover a global brackish microbiome.</title>
        <authorList>
            <person name="Hugerth L.W."/>
            <person name="Larsson J."/>
            <person name="Alneberg J."/>
            <person name="Lindh M.V."/>
            <person name="Legrand C."/>
            <person name="Pinhassi J."/>
            <person name="Andersson A.F."/>
        </authorList>
    </citation>
    <scope>NUCLEOTIDE SEQUENCE [LARGE SCALE GENOMIC DNA]</scope>
    <source>
        <strain evidence="7">BACL9 MAG-120820-bin42</strain>
    </source>
</reference>